<dbReference type="CDD" id="cd06261">
    <property type="entry name" value="TM_PBP2"/>
    <property type="match status" value="1"/>
</dbReference>
<keyword evidence="2 6" id="KW-0813">Transport</keyword>
<dbReference type="InterPro" id="IPR035906">
    <property type="entry name" value="MetI-like_sf"/>
</dbReference>
<dbReference type="EMBL" id="CADCTP010000184">
    <property type="protein sequence ID" value="CAA9253087.1"/>
    <property type="molecule type" value="Genomic_DNA"/>
</dbReference>
<keyword evidence="4 6" id="KW-1133">Transmembrane helix</keyword>
<dbReference type="Pfam" id="PF00528">
    <property type="entry name" value="BPD_transp_1"/>
    <property type="match status" value="1"/>
</dbReference>
<dbReference type="InterPro" id="IPR000515">
    <property type="entry name" value="MetI-like"/>
</dbReference>
<dbReference type="Gene3D" id="1.10.3720.10">
    <property type="entry name" value="MetI-like"/>
    <property type="match status" value="1"/>
</dbReference>
<dbReference type="AlphaFoldDB" id="A0A6J4IKX6"/>
<gene>
    <name evidence="8" type="ORF">AVDCRST_MAG41-1992</name>
</gene>
<accession>A0A6J4IKX6</accession>
<keyword evidence="5 6" id="KW-0472">Membrane</keyword>
<feature type="transmembrane region" description="Helical" evidence="6">
    <location>
        <begin position="69"/>
        <end position="90"/>
    </location>
</feature>
<evidence type="ECO:0000313" key="8">
    <source>
        <dbReference type="EMBL" id="CAA9253087.1"/>
    </source>
</evidence>
<keyword evidence="3 6" id="KW-0812">Transmembrane</keyword>
<organism evidence="8">
    <name type="scientific">uncultured Mycobacteriales bacterium</name>
    <dbReference type="NCBI Taxonomy" id="581187"/>
    <lineage>
        <taxon>Bacteria</taxon>
        <taxon>Bacillati</taxon>
        <taxon>Actinomycetota</taxon>
        <taxon>Actinomycetes</taxon>
        <taxon>Mycobacteriales</taxon>
        <taxon>environmental samples</taxon>
    </lineage>
</organism>
<comment type="subcellular location">
    <subcellularLocation>
        <location evidence="6">Cell membrane</location>
        <topology evidence="6">Multi-pass membrane protein</topology>
    </subcellularLocation>
    <subcellularLocation>
        <location evidence="1">Membrane</location>
        <topology evidence="1">Multi-pass membrane protein</topology>
    </subcellularLocation>
</comment>
<dbReference type="PANTHER" id="PTHR30177:SF4">
    <property type="entry name" value="OSMOPROTECTANT IMPORT PERMEASE PROTEIN OSMW"/>
    <property type="match status" value="1"/>
</dbReference>
<proteinExistence type="inferred from homology"/>
<reference evidence="8" key="1">
    <citation type="submission" date="2020-02" db="EMBL/GenBank/DDBJ databases">
        <authorList>
            <person name="Meier V. D."/>
        </authorList>
    </citation>
    <scope>NUCLEOTIDE SEQUENCE</scope>
    <source>
        <strain evidence="8">AVDCRST_MAG41</strain>
    </source>
</reference>
<dbReference type="InterPro" id="IPR051204">
    <property type="entry name" value="ABC_transp_perm/SBD"/>
</dbReference>
<comment type="similarity">
    <text evidence="6">Belongs to the binding-protein-dependent transport system permease family.</text>
</comment>
<feature type="transmembrane region" description="Helical" evidence="6">
    <location>
        <begin position="96"/>
        <end position="116"/>
    </location>
</feature>
<evidence type="ECO:0000256" key="6">
    <source>
        <dbReference type="RuleBase" id="RU363032"/>
    </source>
</evidence>
<evidence type="ECO:0000256" key="5">
    <source>
        <dbReference type="ARBA" id="ARBA00023136"/>
    </source>
</evidence>
<name>A0A6J4IKX6_9ACTN</name>
<feature type="transmembrane region" description="Helical" evidence="6">
    <location>
        <begin position="40"/>
        <end position="60"/>
    </location>
</feature>
<feature type="domain" description="ABC transmembrane type-1" evidence="7">
    <location>
        <begin position="36"/>
        <end position="218"/>
    </location>
</feature>
<dbReference type="GO" id="GO:0005886">
    <property type="term" value="C:plasma membrane"/>
    <property type="evidence" value="ECO:0007669"/>
    <property type="project" value="UniProtKB-SubCell"/>
</dbReference>
<sequence length="235" mass="24886">MFSSAHHEVVLAAGAPNPWFGTQYLSDYSDDVVSALQEHVVITISSVVLGLLLSIPLALLAQRSRVGEALILGTAGVIYAIPSISLLLILYSTFDLGLSAVTVIVALTLYNILILVRNVLTGLRGVPDEAKEAATGMGFGTLRRILRVELPLALPSITAGVRIATVNTVALVTIGFAVGHGGLGGIITTGFKDNLYRQQVLTGVVLVVLLAVLFDLVLLLIQRLLTPWVRAEAAR</sequence>
<feature type="transmembrane region" description="Helical" evidence="6">
    <location>
        <begin position="199"/>
        <end position="221"/>
    </location>
</feature>
<evidence type="ECO:0000256" key="4">
    <source>
        <dbReference type="ARBA" id="ARBA00022989"/>
    </source>
</evidence>
<evidence type="ECO:0000259" key="7">
    <source>
        <dbReference type="PROSITE" id="PS50928"/>
    </source>
</evidence>
<protein>
    <submittedName>
        <fullName evidence="8">L-proline glycine betaine ABC transport system permease protein ProW</fullName>
    </submittedName>
</protein>
<dbReference type="PANTHER" id="PTHR30177">
    <property type="entry name" value="GLYCINE BETAINE/L-PROLINE TRANSPORT SYSTEM PERMEASE PROTEIN PROW"/>
    <property type="match status" value="1"/>
</dbReference>
<dbReference type="SUPFAM" id="SSF161098">
    <property type="entry name" value="MetI-like"/>
    <property type="match status" value="1"/>
</dbReference>
<evidence type="ECO:0000256" key="3">
    <source>
        <dbReference type="ARBA" id="ARBA00022692"/>
    </source>
</evidence>
<dbReference type="GO" id="GO:0031460">
    <property type="term" value="P:glycine betaine transport"/>
    <property type="evidence" value="ECO:0007669"/>
    <property type="project" value="TreeGrafter"/>
</dbReference>
<evidence type="ECO:0000256" key="2">
    <source>
        <dbReference type="ARBA" id="ARBA00022448"/>
    </source>
</evidence>
<feature type="transmembrane region" description="Helical" evidence="6">
    <location>
        <begin position="152"/>
        <end position="179"/>
    </location>
</feature>
<dbReference type="GO" id="GO:0055085">
    <property type="term" value="P:transmembrane transport"/>
    <property type="evidence" value="ECO:0007669"/>
    <property type="project" value="InterPro"/>
</dbReference>
<dbReference type="PROSITE" id="PS50928">
    <property type="entry name" value="ABC_TM1"/>
    <property type="match status" value="1"/>
</dbReference>
<evidence type="ECO:0000256" key="1">
    <source>
        <dbReference type="ARBA" id="ARBA00004141"/>
    </source>
</evidence>